<proteinExistence type="predicted"/>
<feature type="domain" description="Endonuclease GajA/Old nuclease/RecF-like AAA" evidence="1">
    <location>
        <begin position="336"/>
        <end position="383"/>
    </location>
</feature>
<dbReference type="Pfam" id="PF20469">
    <property type="entry name" value="OLD-like_TOPRIM"/>
    <property type="match status" value="1"/>
</dbReference>
<dbReference type="RefSeq" id="WP_055168986.1">
    <property type="nucleotide sequence ID" value="NZ_CYXX01000010.1"/>
</dbReference>
<evidence type="ECO:0000259" key="2">
    <source>
        <dbReference type="Pfam" id="PF20469"/>
    </source>
</evidence>
<dbReference type="PANTHER" id="PTHR43581:SF4">
    <property type="entry name" value="ATP_GTP PHOSPHATASE"/>
    <property type="match status" value="1"/>
</dbReference>
<dbReference type="Proteomes" id="UP000095453">
    <property type="component" value="Unassembled WGS sequence"/>
</dbReference>
<dbReference type="AlphaFoldDB" id="A0A173TLX4"/>
<dbReference type="InterPro" id="IPR034139">
    <property type="entry name" value="TOPRIM_OLD"/>
</dbReference>
<dbReference type="Pfam" id="PF13175">
    <property type="entry name" value="AAA_15"/>
    <property type="match status" value="2"/>
</dbReference>
<sequence length="662" mass="76078">MKSLFISRVKIKNYRNFKDVDVRLGHKQIIIGENNVGKTNFLKALQLILDPTLSDEDRMLEESDFNDTLVNPMENKEEIVIEVYIENYSNNKTILTVFQDATVKNEKGKEVLKLTYRFFPYIDDAGNIEYQYNIFKGNDETKKFGSYERKYLNLKVIKALRDVESEIRNSRTSPIQRMLKDYAIDKNDLERIAEEYRKNGEEILNLDELVDLTNNINKRFGAILGNDDFDVSLQAMEISPGRVLSSLKLLMAQRNTSDISLGLNNILYISMILQMLQDKTVPSLIKEDKYNELIVLAGGEIVKDTYEQSQNRNYFLKERISDVQHKKLYSFMSKNMPISNAVTILAIEEPEAHLHPVNQRLIYKDVIQNSNNSVLLTTHSTHITAIAPINSIVHLHNDGTKGTEIHATAAMPMDEGEFLDVERYLDVKRGEIYLGKAVLLVEGIAEEYLVPRFAELLGKPLDEKGIIVCNINCTNFTPYVKLLHSLAIPYAVITDGDFYVINDKDEREYHKMDTEETADRGWLGMEIIESMVSQLNLNGENEIPKDIDKLDELFKELGLFVGYYTFEVDMMEKAAEKKASKEENLNIICDLFTDLTTGGIVQKRNFKTEIMSGEYWKCLRKIEGNGIGKGRFSQKFAHVCKKEHIPTYIKEAIEYIYEKVNG</sequence>
<feature type="domain" description="Endonuclease GajA/Old nuclease/RecF-like AAA" evidence="1">
    <location>
        <begin position="6"/>
        <end position="190"/>
    </location>
</feature>
<evidence type="ECO:0000313" key="3">
    <source>
        <dbReference type="EMBL" id="CUN03823.1"/>
    </source>
</evidence>
<dbReference type="SUPFAM" id="SSF52540">
    <property type="entry name" value="P-loop containing nucleoside triphosphate hydrolases"/>
    <property type="match status" value="1"/>
</dbReference>
<accession>A0A173TLX4</accession>
<dbReference type="EMBL" id="CYXX01000010">
    <property type="protein sequence ID" value="CUN03823.1"/>
    <property type="molecule type" value="Genomic_DNA"/>
</dbReference>
<organism evidence="3 4">
    <name type="scientific">Roseburia inulinivorans</name>
    <dbReference type="NCBI Taxonomy" id="360807"/>
    <lineage>
        <taxon>Bacteria</taxon>
        <taxon>Bacillati</taxon>
        <taxon>Bacillota</taxon>
        <taxon>Clostridia</taxon>
        <taxon>Lachnospirales</taxon>
        <taxon>Lachnospiraceae</taxon>
        <taxon>Roseburia</taxon>
    </lineage>
</organism>
<dbReference type="InterPro" id="IPR051396">
    <property type="entry name" value="Bact_Antivir_Def_Nuclease"/>
</dbReference>
<dbReference type="InterPro" id="IPR041685">
    <property type="entry name" value="AAA_GajA/Old/RecF-like"/>
</dbReference>
<dbReference type="InterPro" id="IPR027417">
    <property type="entry name" value="P-loop_NTPase"/>
</dbReference>
<gene>
    <name evidence="3" type="ORF">ERS852444_01608</name>
</gene>
<evidence type="ECO:0000259" key="1">
    <source>
        <dbReference type="Pfam" id="PF13175"/>
    </source>
</evidence>
<dbReference type="Gene3D" id="3.40.50.300">
    <property type="entry name" value="P-loop containing nucleotide triphosphate hydrolases"/>
    <property type="match status" value="1"/>
</dbReference>
<name>A0A173TLX4_9FIRM</name>
<evidence type="ECO:0000313" key="4">
    <source>
        <dbReference type="Proteomes" id="UP000095453"/>
    </source>
</evidence>
<protein>
    <submittedName>
        <fullName evidence="3">Recombination protein F</fullName>
    </submittedName>
</protein>
<feature type="domain" description="OLD protein-like TOPRIM" evidence="2">
    <location>
        <begin position="436"/>
        <end position="497"/>
    </location>
</feature>
<reference evidence="3 4" key="1">
    <citation type="submission" date="2015-09" db="EMBL/GenBank/DDBJ databases">
        <authorList>
            <consortium name="Pathogen Informatics"/>
        </authorList>
    </citation>
    <scope>NUCLEOTIDE SEQUENCE [LARGE SCALE GENOMIC DNA]</scope>
    <source>
        <strain evidence="3 4">2789STDY5608887</strain>
    </source>
</reference>
<dbReference type="CDD" id="cd01026">
    <property type="entry name" value="TOPRIM_OLD"/>
    <property type="match status" value="1"/>
</dbReference>
<dbReference type="PANTHER" id="PTHR43581">
    <property type="entry name" value="ATP/GTP PHOSPHATASE"/>
    <property type="match status" value="1"/>
</dbReference>